<accession>C8PKR0</accession>
<keyword evidence="2" id="KW-1185">Reference proteome</keyword>
<sequence length="139" mass="16488">MNFKNHLLFVFREVFIPHHRSIEFRAKIFAAMLLAKKKQTDEDYDVIKDIAGEIYPGDEQRIGVLVSIVKEYIIKAKTYKGLNLDSLLKEIDRDIKNNKKYIKKIDFSHLRRLIGDDDDDALIQQRVYEFFVCEVKEYS</sequence>
<comment type="caution">
    <text evidence="1">The sequence shown here is derived from an EMBL/GenBank/DDBJ whole genome shotgun (WGS) entry which is preliminary data.</text>
</comment>
<organism evidence="1 2">
    <name type="scientific">Campylobacter gracilis RM3268</name>
    <dbReference type="NCBI Taxonomy" id="553220"/>
    <lineage>
        <taxon>Bacteria</taxon>
        <taxon>Pseudomonadati</taxon>
        <taxon>Campylobacterota</taxon>
        <taxon>Epsilonproteobacteria</taxon>
        <taxon>Campylobacterales</taxon>
        <taxon>Campylobacteraceae</taxon>
        <taxon>Campylobacter</taxon>
    </lineage>
</organism>
<proteinExistence type="predicted"/>
<name>C8PKR0_9BACT</name>
<dbReference type="EMBL" id="ACYG01000030">
    <property type="protein sequence ID" value="EEV16669.1"/>
    <property type="molecule type" value="Genomic_DNA"/>
</dbReference>
<dbReference type="OrthoDB" id="5372793at2"/>
<dbReference type="Proteomes" id="UP000005709">
    <property type="component" value="Unassembled WGS sequence"/>
</dbReference>
<evidence type="ECO:0000313" key="2">
    <source>
        <dbReference type="Proteomes" id="UP000005709"/>
    </source>
</evidence>
<reference evidence="1 2" key="1">
    <citation type="submission" date="2009-07" db="EMBL/GenBank/DDBJ databases">
        <authorList>
            <person name="Madupu R."/>
            <person name="Sebastian Y."/>
            <person name="Durkin A.S."/>
            <person name="Torralba M."/>
            <person name="Methe B."/>
            <person name="Sutton G.G."/>
            <person name="Strausberg R.L."/>
            <person name="Nelson K.E."/>
        </authorList>
    </citation>
    <scope>NUCLEOTIDE SEQUENCE [LARGE SCALE GENOMIC DNA]</scope>
    <source>
        <strain evidence="1 2">RM3268</strain>
    </source>
</reference>
<dbReference type="eggNOG" id="ENOG5031QNB">
    <property type="taxonomic scope" value="Bacteria"/>
</dbReference>
<dbReference type="RefSeq" id="WP_005872956.1">
    <property type="nucleotide sequence ID" value="NZ_ACYG01000030.1"/>
</dbReference>
<dbReference type="AlphaFoldDB" id="C8PKR0"/>
<evidence type="ECO:0000313" key="1">
    <source>
        <dbReference type="EMBL" id="EEV16669.1"/>
    </source>
</evidence>
<dbReference type="STRING" id="824.CGRAC_0007"/>
<protein>
    <submittedName>
        <fullName evidence="1">Uncharacterized protein</fullName>
    </submittedName>
</protein>
<gene>
    <name evidence="1" type="ORF">CAMGR0001_0283</name>
</gene>